<protein>
    <submittedName>
        <fullName evidence="2">Uncharacterized protein</fullName>
    </submittedName>
</protein>
<dbReference type="AlphaFoldDB" id="A0AAN8GXX4"/>
<dbReference type="Proteomes" id="UP001335648">
    <property type="component" value="Unassembled WGS sequence"/>
</dbReference>
<reference evidence="2 3" key="1">
    <citation type="journal article" date="2023" name="Mol. Biol. Evol.">
        <title>Genomics of Secondarily Temperate Adaptation in the Only Non-Antarctic Icefish.</title>
        <authorList>
            <person name="Rivera-Colon A.G."/>
            <person name="Rayamajhi N."/>
            <person name="Minhas B.F."/>
            <person name="Madrigal G."/>
            <person name="Bilyk K.T."/>
            <person name="Yoon V."/>
            <person name="Hune M."/>
            <person name="Gregory S."/>
            <person name="Cheng C.H.C."/>
            <person name="Catchen J.M."/>
        </authorList>
    </citation>
    <scope>NUCLEOTIDE SEQUENCE [LARGE SCALE GENOMIC DNA]</scope>
    <source>
        <strain evidence="2">JC2023a</strain>
    </source>
</reference>
<feature type="compositionally biased region" description="Basic and acidic residues" evidence="1">
    <location>
        <begin position="17"/>
        <end position="27"/>
    </location>
</feature>
<evidence type="ECO:0000313" key="2">
    <source>
        <dbReference type="EMBL" id="KAK5894998.1"/>
    </source>
</evidence>
<evidence type="ECO:0000256" key="1">
    <source>
        <dbReference type="SAM" id="MobiDB-lite"/>
    </source>
</evidence>
<dbReference type="EMBL" id="JAULUE010002054">
    <property type="protein sequence ID" value="KAK5894998.1"/>
    <property type="molecule type" value="Genomic_DNA"/>
</dbReference>
<feature type="compositionally biased region" description="Polar residues" evidence="1">
    <location>
        <begin position="37"/>
        <end position="49"/>
    </location>
</feature>
<proteinExistence type="predicted"/>
<comment type="caution">
    <text evidence="2">The sequence shown here is derived from an EMBL/GenBank/DDBJ whole genome shotgun (WGS) entry which is preliminary data.</text>
</comment>
<name>A0AAN8GXX4_9TELE</name>
<gene>
    <name evidence="2" type="ORF">CesoFtcFv8_011632</name>
</gene>
<sequence length="75" mass="8221">MSEFLEAEQCGSVFEPESTKRGNERETFLQPGPYTVCGSNATPSSTQGYSNSWIKASQCQTELQDIPPPSATYPK</sequence>
<keyword evidence="3" id="KW-1185">Reference proteome</keyword>
<organism evidence="2 3">
    <name type="scientific">Champsocephalus esox</name>
    <name type="common">pike icefish</name>
    <dbReference type="NCBI Taxonomy" id="159716"/>
    <lineage>
        <taxon>Eukaryota</taxon>
        <taxon>Metazoa</taxon>
        <taxon>Chordata</taxon>
        <taxon>Craniata</taxon>
        <taxon>Vertebrata</taxon>
        <taxon>Euteleostomi</taxon>
        <taxon>Actinopterygii</taxon>
        <taxon>Neopterygii</taxon>
        <taxon>Teleostei</taxon>
        <taxon>Neoteleostei</taxon>
        <taxon>Acanthomorphata</taxon>
        <taxon>Eupercaria</taxon>
        <taxon>Perciformes</taxon>
        <taxon>Notothenioidei</taxon>
        <taxon>Channichthyidae</taxon>
        <taxon>Champsocephalus</taxon>
    </lineage>
</organism>
<accession>A0AAN8GXX4</accession>
<evidence type="ECO:0000313" key="3">
    <source>
        <dbReference type="Proteomes" id="UP001335648"/>
    </source>
</evidence>
<feature type="region of interest" description="Disordered" evidence="1">
    <location>
        <begin position="1"/>
        <end position="49"/>
    </location>
</feature>